<dbReference type="PROSITE" id="PS00018">
    <property type="entry name" value="EF_HAND_1"/>
    <property type="match status" value="2"/>
</dbReference>
<dbReference type="Pfam" id="PF13499">
    <property type="entry name" value="EF-hand_7"/>
    <property type="match status" value="1"/>
</dbReference>
<dbReference type="InterPro" id="IPR002048">
    <property type="entry name" value="EF_hand_dom"/>
</dbReference>
<dbReference type="SUPFAM" id="SSF47473">
    <property type="entry name" value="EF-hand"/>
    <property type="match status" value="1"/>
</dbReference>
<dbReference type="CDD" id="cd00051">
    <property type="entry name" value="EFh"/>
    <property type="match status" value="1"/>
</dbReference>
<evidence type="ECO:0000256" key="6">
    <source>
        <dbReference type="ARBA" id="ARBA00023069"/>
    </source>
</evidence>
<dbReference type="FunFam" id="2.30.29.170:FF:000004">
    <property type="entry name" value="EF-hand domain containing 2"/>
    <property type="match status" value="1"/>
</dbReference>
<dbReference type="GO" id="GO:0005930">
    <property type="term" value="C:axoneme"/>
    <property type="evidence" value="ECO:0007669"/>
    <property type="project" value="TreeGrafter"/>
</dbReference>
<dbReference type="GO" id="GO:0072686">
    <property type="term" value="C:mitotic spindle"/>
    <property type="evidence" value="ECO:0007669"/>
    <property type="project" value="TreeGrafter"/>
</dbReference>
<dbReference type="Pfam" id="PF13202">
    <property type="entry name" value="EF-hand_5"/>
    <property type="match status" value="1"/>
</dbReference>
<evidence type="ECO:0000256" key="3">
    <source>
        <dbReference type="ARBA" id="ARBA00022737"/>
    </source>
</evidence>
<evidence type="ECO:0000259" key="11">
    <source>
        <dbReference type="PROSITE" id="PS51336"/>
    </source>
</evidence>
<feature type="domain" description="DM10" evidence="11">
    <location>
        <begin position="450"/>
        <end position="552"/>
    </location>
</feature>
<evidence type="ECO:0000256" key="9">
    <source>
        <dbReference type="SAM" id="MobiDB-lite"/>
    </source>
</evidence>
<organism evidence="12 13">
    <name type="scientific">Triparma columacea</name>
    <dbReference type="NCBI Taxonomy" id="722753"/>
    <lineage>
        <taxon>Eukaryota</taxon>
        <taxon>Sar</taxon>
        <taxon>Stramenopiles</taxon>
        <taxon>Ochrophyta</taxon>
        <taxon>Bolidophyceae</taxon>
        <taxon>Parmales</taxon>
        <taxon>Triparmaceae</taxon>
        <taxon>Triparma</taxon>
    </lineage>
</organism>
<dbReference type="GO" id="GO:0000281">
    <property type="term" value="P:mitotic cytokinesis"/>
    <property type="evidence" value="ECO:0007669"/>
    <property type="project" value="TreeGrafter"/>
</dbReference>
<evidence type="ECO:0000256" key="1">
    <source>
        <dbReference type="ARBA" id="ARBA00004611"/>
    </source>
</evidence>
<keyword evidence="3" id="KW-0677">Repeat</keyword>
<dbReference type="OrthoDB" id="10255210at2759"/>
<dbReference type="InterPro" id="IPR006602">
    <property type="entry name" value="DM10_dom"/>
</dbReference>
<dbReference type="PROSITE" id="PS50222">
    <property type="entry name" value="EF_HAND_2"/>
    <property type="match status" value="3"/>
</dbReference>
<feature type="compositionally biased region" description="Low complexity" evidence="9">
    <location>
        <begin position="240"/>
        <end position="251"/>
    </location>
</feature>
<dbReference type="GO" id="GO:0043014">
    <property type="term" value="F:alpha-tubulin binding"/>
    <property type="evidence" value="ECO:0007669"/>
    <property type="project" value="TreeGrafter"/>
</dbReference>
<evidence type="ECO:0000256" key="7">
    <source>
        <dbReference type="ARBA" id="ARBA00023212"/>
    </source>
</evidence>
<dbReference type="Pfam" id="PF06565">
    <property type="entry name" value="DM10_dom"/>
    <property type="match status" value="3"/>
</dbReference>
<keyword evidence="6" id="KW-0969">Cilium</keyword>
<dbReference type="SMART" id="SM00676">
    <property type="entry name" value="DM10"/>
    <property type="match status" value="3"/>
</dbReference>
<dbReference type="SMART" id="SM00054">
    <property type="entry name" value="EFh"/>
    <property type="match status" value="3"/>
</dbReference>
<keyword evidence="7" id="KW-0206">Cytoskeleton</keyword>
<feature type="domain" description="DM10" evidence="11">
    <location>
        <begin position="265"/>
        <end position="395"/>
    </location>
</feature>
<keyword evidence="4" id="KW-0106">Calcium</keyword>
<feature type="domain" description="EF-hand" evidence="10">
    <location>
        <begin position="605"/>
        <end position="640"/>
    </location>
</feature>
<dbReference type="InterPro" id="IPR011992">
    <property type="entry name" value="EF-hand-dom_pair"/>
</dbReference>
<evidence type="ECO:0000256" key="4">
    <source>
        <dbReference type="ARBA" id="ARBA00022837"/>
    </source>
</evidence>
<accession>A0A9W7GEU8</accession>
<dbReference type="EMBL" id="BRYA01000190">
    <property type="protein sequence ID" value="GMI43269.1"/>
    <property type="molecule type" value="Genomic_DNA"/>
</dbReference>
<evidence type="ECO:0000256" key="2">
    <source>
        <dbReference type="ARBA" id="ARBA00022490"/>
    </source>
</evidence>
<dbReference type="Proteomes" id="UP001165065">
    <property type="component" value="Unassembled WGS sequence"/>
</dbReference>
<dbReference type="InterPro" id="IPR040193">
    <property type="entry name" value="EFHC1/EFHC2/EFHB"/>
</dbReference>
<dbReference type="PANTHER" id="PTHR12086:SF9">
    <property type="entry name" value="EF-HAND DOMAIN-CONTAINING PROTEIN 1"/>
    <property type="match status" value="1"/>
</dbReference>
<feature type="domain" description="EF-hand" evidence="10">
    <location>
        <begin position="565"/>
        <end position="600"/>
    </location>
</feature>
<evidence type="ECO:0000256" key="5">
    <source>
        <dbReference type="ARBA" id="ARBA00022846"/>
    </source>
</evidence>
<keyword evidence="13" id="KW-1185">Reference proteome</keyword>
<evidence type="ECO:0000256" key="8">
    <source>
        <dbReference type="ARBA" id="ARBA00023273"/>
    </source>
</evidence>
<reference evidence="13" key="1">
    <citation type="journal article" date="2023" name="Commun. Biol.">
        <title>Genome analysis of Parmales, the sister group of diatoms, reveals the evolutionary specialization of diatoms from phago-mixotrophs to photoautotrophs.</title>
        <authorList>
            <person name="Ban H."/>
            <person name="Sato S."/>
            <person name="Yoshikawa S."/>
            <person name="Yamada K."/>
            <person name="Nakamura Y."/>
            <person name="Ichinomiya M."/>
            <person name="Sato N."/>
            <person name="Blanc-Mathieu R."/>
            <person name="Endo H."/>
            <person name="Kuwata A."/>
            <person name="Ogata H."/>
        </authorList>
    </citation>
    <scope>NUCLEOTIDE SEQUENCE [LARGE SCALE GENOMIC DNA]</scope>
</reference>
<dbReference type="GO" id="GO:0060285">
    <property type="term" value="P:cilium-dependent cell motility"/>
    <property type="evidence" value="ECO:0007669"/>
    <property type="project" value="TreeGrafter"/>
</dbReference>
<evidence type="ECO:0000313" key="13">
    <source>
        <dbReference type="Proteomes" id="UP001165065"/>
    </source>
</evidence>
<feature type="domain" description="DM10" evidence="11">
    <location>
        <begin position="99"/>
        <end position="204"/>
    </location>
</feature>
<feature type="region of interest" description="Disordered" evidence="9">
    <location>
        <begin position="201"/>
        <end position="251"/>
    </location>
</feature>
<dbReference type="Gene3D" id="2.30.29.170">
    <property type="match status" value="3"/>
</dbReference>
<dbReference type="PROSITE" id="PS51336">
    <property type="entry name" value="DM10"/>
    <property type="match status" value="3"/>
</dbReference>
<dbReference type="AlphaFoldDB" id="A0A9W7GEU8"/>
<dbReference type="PANTHER" id="PTHR12086">
    <property type="entry name" value="EF-HAND DOMAIN C-TERMINAL CONTAINING PROTEIN"/>
    <property type="match status" value="1"/>
</dbReference>
<gene>
    <name evidence="12" type="ORF">TrCOL_g2639</name>
</gene>
<keyword evidence="5" id="KW-0282">Flagellum</keyword>
<evidence type="ECO:0000313" key="12">
    <source>
        <dbReference type="EMBL" id="GMI43269.1"/>
    </source>
</evidence>
<dbReference type="GO" id="GO:0005509">
    <property type="term" value="F:calcium ion binding"/>
    <property type="evidence" value="ECO:0007669"/>
    <property type="project" value="InterPro"/>
</dbReference>
<keyword evidence="2" id="KW-0963">Cytoplasm</keyword>
<sequence length="795" mass="90360">MDLSESRKLALQSPRKNADGSVVMPKLFDLGTNHSSRPKDKQTFRKPGFQVVHGILVDRGNEVFSSQNSPRPAISPRTTGQLPATLNPTLSTTQWLDAAGKVLRFYAFFKEAVLDNQTETYRVRKVCILFYLSDGTMEITEMKVVNSGIGGGAFLKRSHVPNNKTGNSFVQGDFKVGGDVQIFGRTFHIFDCDGFTRDCTGEQGASEEPPFDPFTATANSPMKPKRDPTKSPRKNRWLKMSGNMGSSMSNTMGSTMGAGVLTEDPTTILRYYAKWVDDIIDVEVISEGDSKTPRVPETTVDKREELYKIHFYLEDGSLEILVSNKKDLKYKMYPTLLSRQMATKTAMVSVTDIGTDKDYLTFEDFRVGQEVVIQNRRMLIYKCDERTYKWVEQQTGINMRGDEVDITEKEVEVERAEIEVEQASIVLNRNQDLAPKLTTKEKFYKQAHLAGKILRFSARVPPDLRHPRDVDQQFVISYYLADDTISVYCRSPLNSGLASGQFLNRGYHINTGSGKPFTAEDFHIGARLQFMSKTLEVDAVDDYSLAYTHLTINEIMALVRRKIEEKNANLRQAFMDMDEDGDFEMSYDEFTNALVGRNLNLEELLTTRDKLTLFRHFDKNGNGTITLKEFIETIEDGDPFHSHQDHTGLDPFEVFETKDMTEKEIEAYVDLANDNMLTGKKEMEVDNALNKFVQFTHSHRDSSHTFSIFHDIDQDKSGTITLAEFREVLMERIHMTQRDVDLVSEKFFKKGCNGIRYNNFVKALLQYTDSKKKGKFLGNGYKPKSMKGSSSSFDA</sequence>
<evidence type="ECO:0000259" key="10">
    <source>
        <dbReference type="PROSITE" id="PS50222"/>
    </source>
</evidence>
<feature type="domain" description="EF-hand" evidence="10">
    <location>
        <begin position="700"/>
        <end position="735"/>
    </location>
</feature>
<keyword evidence="8" id="KW-0966">Cell projection</keyword>
<name>A0A9W7GEU8_9STRA</name>
<comment type="subcellular location">
    <subcellularLocation>
        <location evidence="1">Cytoplasm</location>
        <location evidence="1">Cytoskeleton</location>
        <location evidence="1">Flagellum axoneme</location>
    </subcellularLocation>
</comment>
<dbReference type="InterPro" id="IPR018247">
    <property type="entry name" value="EF_Hand_1_Ca_BS"/>
</dbReference>
<dbReference type="Gene3D" id="1.10.238.10">
    <property type="entry name" value="EF-hand"/>
    <property type="match status" value="3"/>
</dbReference>
<proteinExistence type="predicted"/>
<protein>
    <recommendedName>
        <fullName evidence="14">Calmodulin</fullName>
    </recommendedName>
</protein>
<evidence type="ECO:0008006" key="14">
    <source>
        <dbReference type="Google" id="ProtNLM"/>
    </source>
</evidence>
<comment type="caution">
    <text evidence="12">The sequence shown here is derived from an EMBL/GenBank/DDBJ whole genome shotgun (WGS) entry which is preliminary data.</text>
</comment>
<dbReference type="GO" id="GO:0007052">
    <property type="term" value="P:mitotic spindle organization"/>
    <property type="evidence" value="ECO:0007669"/>
    <property type="project" value="TreeGrafter"/>
</dbReference>